<keyword evidence="5" id="KW-1185">Reference proteome</keyword>
<evidence type="ECO:0000313" key="5">
    <source>
        <dbReference type="Proteomes" id="UP001597092"/>
    </source>
</evidence>
<gene>
    <name evidence="4" type="ORF">ACFSAS_04545</name>
</gene>
<keyword evidence="2" id="KW-0812">Transmembrane</keyword>
<feature type="transmembrane region" description="Helical" evidence="2">
    <location>
        <begin position="49"/>
        <end position="70"/>
    </location>
</feature>
<keyword evidence="2" id="KW-1133">Transmembrane helix</keyword>
<dbReference type="RefSeq" id="WP_256307651.1">
    <property type="nucleotide sequence ID" value="NZ_JANHAW010000002.1"/>
</dbReference>
<reference evidence="4 5" key="1">
    <citation type="journal article" date="2019" name="Int. J. Syst. Evol. Microbiol.">
        <title>The Global Catalogue of Microorganisms (GCM) 10K type strain sequencing project: providing services to taxonomists for standard genome sequencing and annotation.</title>
        <authorList>
            <consortium name="The Broad Institute Genomics Platform"/>
            <consortium name="The Broad Institute Genome Sequencing Center for Infectious Disease"/>
            <person name="Wu L."/>
            <person name="Ma J."/>
        </authorList>
    </citation>
    <scope>NUCLEOTIDE SEQUENCE [LARGE SCALE GENOMIC DNA]</scope>
    <source>
        <strain evidence="4 5">CGMCC 1.10387</strain>
    </source>
</reference>
<comment type="caution">
    <text evidence="4">The sequence shown here is derived from an EMBL/GenBank/DDBJ whole genome shotgun (WGS) entry which is preliminary data.</text>
</comment>
<evidence type="ECO:0000256" key="1">
    <source>
        <dbReference type="SAM" id="MobiDB-lite"/>
    </source>
</evidence>
<feature type="compositionally biased region" description="Low complexity" evidence="1">
    <location>
        <begin position="113"/>
        <end position="129"/>
    </location>
</feature>
<feature type="transmembrane region" description="Helical" evidence="2">
    <location>
        <begin position="82"/>
        <end position="101"/>
    </location>
</feature>
<proteinExistence type="predicted"/>
<feature type="transmembrane region" description="Helical" evidence="2">
    <location>
        <begin position="144"/>
        <end position="163"/>
    </location>
</feature>
<name>A0ABD6DV42_9EURY</name>
<accession>A0ABD6DV42</accession>
<evidence type="ECO:0000256" key="2">
    <source>
        <dbReference type="SAM" id="Phobius"/>
    </source>
</evidence>
<dbReference type="EMBL" id="JBHUDP010000001">
    <property type="protein sequence ID" value="MFD1684875.1"/>
    <property type="molecule type" value="Genomic_DNA"/>
</dbReference>
<protein>
    <submittedName>
        <fullName evidence="4">CopD family protein</fullName>
    </submittedName>
</protein>
<keyword evidence="2" id="KW-0472">Membrane</keyword>
<feature type="region of interest" description="Disordered" evidence="1">
    <location>
        <begin position="112"/>
        <end position="133"/>
    </location>
</feature>
<dbReference type="AlphaFoldDB" id="A0ABD6DV42"/>
<organism evidence="4 5">
    <name type="scientific">Halobellus litoreus</name>
    <dbReference type="NCBI Taxonomy" id="755310"/>
    <lineage>
        <taxon>Archaea</taxon>
        <taxon>Methanobacteriati</taxon>
        <taxon>Methanobacteriota</taxon>
        <taxon>Stenosarchaea group</taxon>
        <taxon>Halobacteria</taxon>
        <taxon>Halobacteriales</taxon>
        <taxon>Haloferacaceae</taxon>
        <taxon>Halobellus</taxon>
    </lineage>
</organism>
<dbReference type="Pfam" id="PF05425">
    <property type="entry name" value="CopD"/>
    <property type="match status" value="1"/>
</dbReference>
<evidence type="ECO:0000313" key="4">
    <source>
        <dbReference type="EMBL" id="MFD1684875.1"/>
    </source>
</evidence>
<evidence type="ECO:0000259" key="3">
    <source>
        <dbReference type="Pfam" id="PF05425"/>
    </source>
</evidence>
<sequence>MSLSQVVPLTIRTLHVLAMVLAVGGTAAGWYGFRDEPIGDLALARRYEWVFWAALGVLVLTGVGNLGSLGVPGPATDWGRTLTVKLSLVVAVLCVSAVRTLSLVHAGERTDVADSTDATDPADTTDPTDAPAPPAALHRHLGRLYGVTAVLLVVIVALAEVLAHG</sequence>
<feature type="domain" description="Copper resistance protein D" evidence="3">
    <location>
        <begin position="42"/>
        <end position="162"/>
    </location>
</feature>
<feature type="transmembrane region" description="Helical" evidence="2">
    <location>
        <begin position="12"/>
        <end position="33"/>
    </location>
</feature>
<dbReference type="InterPro" id="IPR008457">
    <property type="entry name" value="Cu-R_CopD_dom"/>
</dbReference>
<dbReference type="Proteomes" id="UP001597092">
    <property type="component" value="Unassembled WGS sequence"/>
</dbReference>